<dbReference type="SUPFAM" id="SSF53850">
    <property type="entry name" value="Periplasmic binding protein-like II"/>
    <property type="match status" value="1"/>
</dbReference>
<evidence type="ECO:0000259" key="2">
    <source>
        <dbReference type="SMART" id="SM00062"/>
    </source>
</evidence>
<organism evidence="4 5">
    <name type="scientific">Paraclostridium bifermentans</name>
    <name type="common">Clostridium bifermentans</name>
    <dbReference type="NCBI Taxonomy" id="1490"/>
    <lineage>
        <taxon>Bacteria</taxon>
        <taxon>Bacillati</taxon>
        <taxon>Bacillota</taxon>
        <taxon>Clostridia</taxon>
        <taxon>Peptostreptococcales</taxon>
        <taxon>Peptostreptococcaceae</taxon>
        <taxon>Paraclostridium</taxon>
    </lineage>
</organism>
<accession>A0A5P3XEF5</accession>
<dbReference type="InterPro" id="IPR001320">
    <property type="entry name" value="Iontro_rcpt_C"/>
</dbReference>
<gene>
    <name evidence="4" type="ORF">D4A35_01100</name>
</gene>
<dbReference type="SMART" id="SM00062">
    <property type="entry name" value="PBPb"/>
    <property type="match status" value="1"/>
</dbReference>
<name>A0A5P3XEF5_PARBF</name>
<dbReference type="RefSeq" id="WP_150885317.1">
    <property type="nucleotide sequence ID" value="NZ_CP032452.1"/>
</dbReference>
<feature type="domain" description="Ionotropic glutamate receptor C-terminal" evidence="3">
    <location>
        <begin position="38"/>
        <end position="263"/>
    </location>
</feature>
<dbReference type="SMART" id="SM00079">
    <property type="entry name" value="PBPe"/>
    <property type="match status" value="1"/>
</dbReference>
<dbReference type="EMBL" id="CP032452">
    <property type="protein sequence ID" value="QEZ67591.1"/>
    <property type="molecule type" value="Genomic_DNA"/>
</dbReference>
<dbReference type="PANTHER" id="PTHR35936">
    <property type="entry name" value="MEMBRANE-BOUND LYTIC MUREIN TRANSGLYCOSYLASE F"/>
    <property type="match status" value="1"/>
</dbReference>
<dbReference type="GO" id="GO:0015276">
    <property type="term" value="F:ligand-gated monoatomic ion channel activity"/>
    <property type="evidence" value="ECO:0007669"/>
    <property type="project" value="InterPro"/>
</dbReference>
<proteinExistence type="predicted"/>
<feature type="domain" description="Solute-binding protein family 3/N-terminal" evidence="2">
    <location>
        <begin position="38"/>
        <end position="263"/>
    </location>
</feature>
<dbReference type="Proteomes" id="UP000326961">
    <property type="component" value="Chromosome"/>
</dbReference>
<evidence type="ECO:0000313" key="4">
    <source>
        <dbReference type="EMBL" id="QEZ67591.1"/>
    </source>
</evidence>
<dbReference type="GO" id="GO:0016020">
    <property type="term" value="C:membrane"/>
    <property type="evidence" value="ECO:0007669"/>
    <property type="project" value="InterPro"/>
</dbReference>
<dbReference type="Gene3D" id="3.40.190.10">
    <property type="entry name" value="Periplasmic binding protein-like II"/>
    <property type="match status" value="2"/>
</dbReference>
<evidence type="ECO:0000313" key="5">
    <source>
        <dbReference type="Proteomes" id="UP000326961"/>
    </source>
</evidence>
<dbReference type="PROSITE" id="PS51257">
    <property type="entry name" value="PROKAR_LIPOPROTEIN"/>
    <property type="match status" value="1"/>
</dbReference>
<evidence type="ECO:0000259" key="3">
    <source>
        <dbReference type="SMART" id="SM00079"/>
    </source>
</evidence>
<dbReference type="AlphaFoldDB" id="A0A5P3XEF5"/>
<dbReference type="Pfam" id="PF00497">
    <property type="entry name" value="SBP_bac_3"/>
    <property type="match status" value="1"/>
</dbReference>
<reference evidence="4 5" key="1">
    <citation type="submission" date="2018-09" db="EMBL/GenBank/DDBJ databases">
        <title>A clostridial neurotoxin that targets Anopheles mosquitoes.</title>
        <authorList>
            <person name="Contreras E."/>
            <person name="Masuyer G."/>
            <person name="Qureshi N."/>
            <person name="Chawla S."/>
            <person name="Lim H.L."/>
            <person name="Chen J."/>
            <person name="Stenmark P."/>
            <person name="Gill S."/>
        </authorList>
    </citation>
    <scope>NUCLEOTIDE SEQUENCE [LARGE SCALE GENOMIC DNA]</scope>
    <source>
        <strain evidence="4 5">Cbm</strain>
    </source>
</reference>
<keyword evidence="1" id="KW-0732">Signal</keyword>
<sequence>MKNMIKVSSLFLLVFLAILSLTGCYNSNKNAQKHNENTVIVGYDNTFVPMGFLNDKGIPSGFDIDLAKEVFSRLNMKVKFQNIDWSMKDVELNSGNIDVLWNGYTLTDERRKKVDYSNPYLNNNQVIVTMKNSSIKNIDDLKNKIVATQQGSSGLDMLEKNAKLVNTFNNKAPILYDTFDNAFRDLESNRIDAVVVDEVLAKYYIAKSKNKNFKISNDILGKEVFVVGFKKGNINLRDKVNNALDEVKQDKTFDKIYNKWFNQ</sequence>
<dbReference type="InterPro" id="IPR001638">
    <property type="entry name" value="Solute-binding_3/MltF_N"/>
</dbReference>
<dbReference type="PANTHER" id="PTHR35936:SF34">
    <property type="entry name" value="ABC TRANSPORTER EXTRACELLULAR-BINDING PROTEIN YCKB-RELATED"/>
    <property type="match status" value="1"/>
</dbReference>
<dbReference type="CDD" id="cd00996">
    <property type="entry name" value="PBP2_AatB_like"/>
    <property type="match status" value="1"/>
</dbReference>
<evidence type="ECO:0000256" key="1">
    <source>
        <dbReference type="ARBA" id="ARBA00022729"/>
    </source>
</evidence>
<protein>
    <submittedName>
        <fullName evidence="4">Amino acid ABC transporter substrate-binding protein</fullName>
    </submittedName>
</protein>